<dbReference type="AlphaFoldDB" id="A0AAV4S045"/>
<dbReference type="Proteomes" id="UP001054837">
    <property type="component" value="Unassembled WGS sequence"/>
</dbReference>
<gene>
    <name evidence="1" type="primary">AVEN_184827_1</name>
    <name evidence="1" type="ORF">CDAR_504351</name>
</gene>
<evidence type="ECO:0000313" key="1">
    <source>
        <dbReference type="EMBL" id="GIY27070.1"/>
    </source>
</evidence>
<protein>
    <submittedName>
        <fullName evidence="1">RING-type domain-containing protein</fullName>
    </submittedName>
</protein>
<evidence type="ECO:0000313" key="2">
    <source>
        <dbReference type="Proteomes" id="UP001054837"/>
    </source>
</evidence>
<organism evidence="1 2">
    <name type="scientific">Caerostris darwini</name>
    <dbReference type="NCBI Taxonomy" id="1538125"/>
    <lineage>
        <taxon>Eukaryota</taxon>
        <taxon>Metazoa</taxon>
        <taxon>Ecdysozoa</taxon>
        <taxon>Arthropoda</taxon>
        <taxon>Chelicerata</taxon>
        <taxon>Arachnida</taxon>
        <taxon>Araneae</taxon>
        <taxon>Araneomorphae</taxon>
        <taxon>Entelegynae</taxon>
        <taxon>Araneoidea</taxon>
        <taxon>Araneidae</taxon>
        <taxon>Caerostris</taxon>
    </lineage>
</organism>
<reference evidence="1 2" key="1">
    <citation type="submission" date="2021-06" db="EMBL/GenBank/DDBJ databases">
        <title>Caerostris darwini draft genome.</title>
        <authorList>
            <person name="Kono N."/>
            <person name="Arakawa K."/>
        </authorList>
    </citation>
    <scope>NUCLEOTIDE SEQUENCE [LARGE SCALE GENOMIC DNA]</scope>
</reference>
<keyword evidence="2" id="KW-1185">Reference proteome</keyword>
<accession>A0AAV4S045</accession>
<proteinExistence type="predicted"/>
<dbReference type="EMBL" id="BPLQ01007013">
    <property type="protein sequence ID" value="GIY27070.1"/>
    <property type="molecule type" value="Genomic_DNA"/>
</dbReference>
<name>A0AAV4S045_9ARAC</name>
<sequence>MEPIQKSIAIVTFAKVNITLEIRWCAYRVSIQIAVETNSSCWSLRGEESLEWQRLGDQPSYPSVNVTNSHFHEYCIENWLKWVKASCPIDKKSIIRKDYLKEIKIEKTQLVHERLSLKDKYVNVFTKGIPDESVLQKHGIGKTVLSPRPATAGIQSSTLSSPISCLCSCRGKDRLSTPLFKSSPVSIKSIAFNEHGNREGEISSPRRQEFKRYYTPTPTKDFKKTEKHQKFNYRDFLNSLDIIKSDAKDKQRDSHVVEFLSLDGVRVMSPKCTRINDIEVRMDFDTNDAQKVAIRKEASFSNAQQRPKDRKGGWVYKNDINLLLRKKGLYKRPMTS</sequence>
<comment type="caution">
    <text evidence="1">The sequence shown here is derived from an EMBL/GenBank/DDBJ whole genome shotgun (WGS) entry which is preliminary data.</text>
</comment>